<feature type="transmembrane region" description="Helical" evidence="1">
    <location>
        <begin position="146"/>
        <end position="165"/>
    </location>
</feature>
<keyword evidence="1" id="KW-1133">Transmembrane helix</keyword>
<dbReference type="Proteomes" id="UP000092444">
    <property type="component" value="Unassembled WGS sequence"/>
</dbReference>
<evidence type="ECO:0000313" key="2">
    <source>
        <dbReference type="EnsemblMetazoa" id="GMOY000142-PA"/>
    </source>
</evidence>
<feature type="transmembrane region" description="Helical" evidence="1">
    <location>
        <begin position="115"/>
        <end position="134"/>
    </location>
</feature>
<dbReference type="EnsemblMetazoa" id="GMOY000142-RA">
    <property type="protein sequence ID" value="GMOY000142-PA"/>
    <property type="gene ID" value="GMOY000142"/>
</dbReference>
<accession>A0A1B0F9H6</accession>
<dbReference type="VEuPathDB" id="VectorBase:GMOY000142"/>
<sequence length="166" mass="19504">MYVCSFEHISEPKSRMFQNSFDMESVCATVLFYIYIYFNKSKFPIIHIVFAIRCMPNMQIHTTFQTIHTIYNIVQHAPHTIENRKGYIISAHTQKVVYSLNTCTNPVTKRAPRSLILYAYVYIFTSIYHLSSLHSSPCHLPFIRHSTHPFIVHPVLLYTIQYILVI</sequence>
<reference evidence="2" key="1">
    <citation type="submission" date="2020-05" db="UniProtKB">
        <authorList>
            <consortium name="EnsemblMetazoa"/>
        </authorList>
    </citation>
    <scope>IDENTIFICATION</scope>
    <source>
        <strain evidence="2">Yale</strain>
    </source>
</reference>
<dbReference type="AlphaFoldDB" id="A0A1B0F9H6"/>
<organism evidence="2 3">
    <name type="scientific">Glossina morsitans morsitans</name>
    <name type="common">Savannah tsetse fly</name>
    <dbReference type="NCBI Taxonomy" id="37546"/>
    <lineage>
        <taxon>Eukaryota</taxon>
        <taxon>Metazoa</taxon>
        <taxon>Ecdysozoa</taxon>
        <taxon>Arthropoda</taxon>
        <taxon>Hexapoda</taxon>
        <taxon>Insecta</taxon>
        <taxon>Pterygota</taxon>
        <taxon>Neoptera</taxon>
        <taxon>Endopterygota</taxon>
        <taxon>Diptera</taxon>
        <taxon>Brachycera</taxon>
        <taxon>Muscomorpha</taxon>
        <taxon>Hippoboscoidea</taxon>
        <taxon>Glossinidae</taxon>
        <taxon>Glossina</taxon>
    </lineage>
</organism>
<protein>
    <submittedName>
        <fullName evidence="2">Uncharacterized protein</fullName>
    </submittedName>
</protein>
<keyword evidence="1" id="KW-0812">Transmembrane</keyword>
<keyword evidence="3" id="KW-1185">Reference proteome</keyword>
<keyword evidence="1" id="KW-0472">Membrane</keyword>
<proteinExistence type="predicted"/>
<dbReference type="EMBL" id="CCAG010005180">
    <property type="status" value="NOT_ANNOTATED_CDS"/>
    <property type="molecule type" value="Genomic_DNA"/>
</dbReference>
<evidence type="ECO:0000256" key="1">
    <source>
        <dbReference type="SAM" id="Phobius"/>
    </source>
</evidence>
<evidence type="ECO:0000313" key="3">
    <source>
        <dbReference type="Proteomes" id="UP000092444"/>
    </source>
</evidence>
<name>A0A1B0F9H6_GLOMM</name>